<evidence type="ECO:0000313" key="8">
    <source>
        <dbReference type="EMBL" id="GAA3971716.1"/>
    </source>
</evidence>
<name>A0ABP7PVF4_9SPHI</name>
<dbReference type="InterPro" id="IPR013656">
    <property type="entry name" value="PAS_4"/>
</dbReference>
<dbReference type="InterPro" id="IPR052162">
    <property type="entry name" value="Sensor_kinase/Photoreceptor"/>
</dbReference>
<dbReference type="InterPro" id="IPR035965">
    <property type="entry name" value="PAS-like_dom_sf"/>
</dbReference>
<keyword evidence="5" id="KW-0418">Kinase</keyword>
<dbReference type="EC" id="2.7.13.3" evidence="2"/>
<keyword evidence="9" id="KW-1185">Reference proteome</keyword>
<evidence type="ECO:0000256" key="3">
    <source>
        <dbReference type="ARBA" id="ARBA00022553"/>
    </source>
</evidence>
<dbReference type="PANTHER" id="PTHR43304:SF1">
    <property type="entry name" value="PAC DOMAIN-CONTAINING PROTEIN"/>
    <property type="match status" value="1"/>
</dbReference>
<evidence type="ECO:0000259" key="6">
    <source>
        <dbReference type="PROSITE" id="PS50112"/>
    </source>
</evidence>
<dbReference type="InterPro" id="IPR036097">
    <property type="entry name" value="HisK_dim/P_sf"/>
</dbReference>
<dbReference type="Pfam" id="PF13426">
    <property type="entry name" value="PAS_9"/>
    <property type="match status" value="1"/>
</dbReference>
<comment type="catalytic activity">
    <reaction evidence="1">
        <text>ATP + protein L-histidine = ADP + protein N-phospho-L-histidine.</text>
        <dbReference type="EC" id="2.7.13.3"/>
    </reaction>
</comment>
<dbReference type="PANTHER" id="PTHR43304">
    <property type="entry name" value="PHYTOCHROME-LIKE PROTEIN CPH1"/>
    <property type="match status" value="1"/>
</dbReference>
<comment type="caution">
    <text evidence="8">The sequence shown here is derived from an EMBL/GenBank/DDBJ whole genome shotgun (WGS) entry which is preliminary data.</text>
</comment>
<dbReference type="InterPro" id="IPR000700">
    <property type="entry name" value="PAS-assoc_C"/>
</dbReference>
<feature type="domain" description="PAS" evidence="6">
    <location>
        <begin position="380"/>
        <end position="425"/>
    </location>
</feature>
<dbReference type="SUPFAM" id="SSF47384">
    <property type="entry name" value="Homodimeric domain of signal transducing histidine kinase"/>
    <property type="match status" value="1"/>
</dbReference>
<evidence type="ECO:0000256" key="5">
    <source>
        <dbReference type="ARBA" id="ARBA00022777"/>
    </source>
</evidence>
<dbReference type="NCBIfam" id="TIGR00229">
    <property type="entry name" value="sensory_box"/>
    <property type="match status" value="4"/>
</dbReference>
<dbReference type="CDD" id="cd00082">
    <property type="entry name" value="HisKA"/>
    <property type="match status" value="1"/>
</dbReference>
<dbReference type="PROSITE" id="PS50112">
    <property type="entry name" value="PAS"/>
    <property type="match status" value="2"/>
</dbReference>
<dbReference type="EMBL" id="BAAAZC010000015">
    <property type="protein sequence ID" value="GAA3971716.1"/>
    <property type="molecule type" value="Genomic_DNA"/>
</dbReference>
<proteinExistence type="predicted"/>
<dbReference type="RefSeq" id="WP_259091621.1">
    <property type="nucleotide sequence ID" value="NZ_BAAAZC010000015.1"/>
</dbReference>
<gene>
    <name evidence="8" type="ORF">GCM10022210_21470</name>
</gene>
<keyword evidence="4" id="KW-0808">Transferase</keyword>
<dbReference type="InterPro" id="IPR001610">
    <property type="entry name" value="PAC"/>
</dbReference>
<feature type="domain" description="PAC" evidence="7">
    <location>
        <begin position="569"/>
        <end position="626"/>
    </location>
</feature>
<dbReference type="Gene3D" id="3.30.450.20">
    <property type="entry name" value="PAS domain"/>
    <property type="match status" value="5"/>
</dbReference>
<accession>A0ABP7PVF4</accession>
<dbReference type="Proteomes" id="UP001500742">
    <property type="component" value="Unassembled WGS sequence"/>
</dbReference>
<sequence length="696" mass="80249">MPNHTYAAVNDCITIFDTDEQKFLFISPAIVNILGITASQLRQDHSLWLALIGSEWREEIGATIKNLQVNESVELSYKIHIPGQTAKNIIDKKSLVIDGLSGNKILQSTITEDRQETQENIEESSVFSDLFYKNANPVWITDIETLRFVKVNHTAITNYGYTEQEFLLMTLNDIRSPLEAEKLGSFLQERGRFLLPKGDFSKAGTWKHLSKNGHTIFAEINWYPVKYNNRACVLVEAVDVTTQLGYQEEVKLREQFLSSLIDSQTNFLIRIDINGHFSFANKQFLRIFGYTATELIGQHFSICTIPQELHLCNEAFEQCLSNPGKIVRLVHKKPDINGGIHDTDWEFISIIDDCGTVCEIQGIGQDITNKLKIEKEVKAASEKLNVFIESITDSFFIVDNDWKFVTVNSAFEQMTNTPREEMLGNVLWEVFPEIMDSGFGRAYYEIIEKRQSVKFTEYFELIDKWFSTSVYPSAEGITMYVKDITHERRAQEEANWAKNSLEALINNTHDHIWSVDKEMRYVYMNNAYITETTHLTGVEPKEGAYSYMHKGYTPQIHQEWKIYYQQALDGEQYTIINESIDREKNTPLYFEVSFNPIYTQQGEIIGVGCFARDITQRLKIEQELIDQNERLRNIASLSSHEIRRPVASMMGLISIMDRNNFYNPDNEQIIEHILTVSTEIDDVIRLIVDNTFTGQV</sequence>
<evidence type="ECO:0000256" key="1">
    <source>
        <dbReference type="ARBA" id="ARBA00000085"/>
    </source>
</evidence>
<evidence type="ECO:0000256" key="4">
    <source>
        <dbReference type="ARBA" id="ARBA00022679"/>
    </source>
</evidence>
<organism evidence="8 9">
    <name type="scientific">Mucilaginibacter dorajii</name>
    <dbReference type="NCBI Taxonomy" id="692994"/>
    <lineage>
        <taxon>Bacteria</taxon>
        <taxon>Pseudomonadati</taxon>
        <taxon>Bacteroidota</taxon>
        <taxon>Sphingobacteriia</taxon>
        <taxon>Sphingobacteriales</taxon>
        <taxon>Sphingobacteriaceae</taxon>
        <taxon>Mucilaginibacter</taxon>
    </lineage>
</organism>
<feature type="domain" description="PAS" evidence="6">
    <location>
        <begin position="253"/>
        <end position="298"/>
    </location>
</feature>
<evidence type="ECO:0000259" key="7">
    <source>
        <dbReference type="PROSITE" id="PS50113"/>
    </source>
</evidence>
<evidence type="ECO:0000313" key="9">
    <source>
        <dbReference type="Proteomes" id="UP001500742"/>
    </source>
</evidence>
<dbReference type="SUPFAM" id="SSF55785">
    <property type="entry name" value="PYP-like sensor domain (PAS domain)"/>
    <property type="match status" value="5"/>
</dbReference>
<dbReference type="Pfam" id="PF08448">
    <property type="entry name" value="PAS_4"/>
    <property type="match status" value="2"/>
</dbReference>
<dbReference type="Gene3D" id="1.10.287.130">
    <property type="match status" value="1"/>
</dbReference>
<dbReference type="InterPro" id="IPR000014">
    <property type="entry name" value="PAS"/>
</dbReference>
<dbReference type="SMART" id="SM00086">
    <property type="entry name" value="PAC"/>
    <property type="match status" value="2"/>
</dbReference>
<dbReference type="CDD" id="cd00130">
    <property type="entry name" value="PAS"/>
    <property type="match status" value="2"/>
</dbReference>
<dbReference type="Pfam" id="PF08447">
    <property type="entry name" value="PAS_3"/>
    <property type="match status" value="1"/>
</dbReference>
<dbReference type="PROSITE" id="PS50113">
    <property type="entry name" value="PAC"/>
    <property type="match status" value="1"/>
</dbReference>
<dbReference type="SMART" id="SM00091">
    <property type="entry name" value="PAS"/>
    <property type="match status" value="4"/>
</dbReference>
<evidence type="ECO:0000256" key="2">
    <source>
        <dbReference type="ARBA" id="ARBA00012438"/>
    </source>
</evidence>
<dbReference type="InterPro" id="IPR003661">
    <property type="entry name" value="HisK_dim/P_dom"/>
</dbReference>
<keyword evidence="3" id="KW-0597">Phosphoprotein</keyword>
<protein>
    <recommendedName>
        <fullName evidence="2">histidine kinase</fullName>
        <ecNumber evidence="2">2.7.13.3</ecNumber>
    </recommendedName>
</protein>
<dbReference type="InterPro" id="IPR013655">
    <property type="entry name" value="PAS_fold_3"/>
</dbReference>
<reference evidence="9" key="1">
    <citation type="journal article" date="2019" name="Int. J. Syst. Evol. Microbiol.">
        <title>The Global Catalogue of Microorganisms (GCM) 10K type strain sequencing project: providing services to taxonomists for standard genome sequencing and annotation.</title>
        <authorList>
            <consortium name="The Broad Institute Genomics Platform"/>
            <consortium name="The Broad Institute Genome Sequencing Center for Infectious Disease"/>
            <person name="Wu L."/>
            <person name="Ma J."/>
        </authorList>
    </citation>
    <scope>NUCLEOTIDE SEQUENCE [LARGE SCALE GENOMIC DNA]</scope>
    <source>
        <strain evidence="9">JCM 16601</strain>
    </source>
</reference>